<feature type="compositionally biased region" description="Polar residues" evidence="1">
    <location>
        <begin position="8"/>
        <end position="20"/>
    </location>
</feature>
<sequence>MLPHQKSRSTTEPWQDTSVLNHFAPSKRRRQAHDRVLPRYGDNFWGHNANRSRHRSAARTTDPPPRRNLFHLLRFNVRPIDAPQPLPLQPRRGNFSFFTGRTSVPTVDVAAAQDVERYGIAPPTEAEVAAAMAAALPQVSSNAANSQMPQGQAAAGIQGSHVNTQGQHPSPGVEDPSYEMGCCGICVHFGLRQSK</sequence>
<dbReference type="EMBL" id="LVVM01004120">
    <property type="protein sequence ID" value="OJA13526.1"/>
    <property type="molecule type" value="Genomic_DNA"/>
</dbReference>
<name>A0A1J8PW74_9AGAM</name>
<gene>
    <name evidence="2" type="ORF">AZE42_12320</name>
</gene>
<comment type="caution">
    <text evidence="2">The sequence shown here is derived from an EMBL/GenBank/DDBJ whole genome shotgun (WGS) entry which is preliminary data.</text>
</comment>
<protein>
    <submittedName>
        <fullName evidence="2">Uncharacterized protein</fullName>
    </submittedName>
</protein>
<proteinExistence type="predicted"/>
<evidence type="ECO:0000256" key="1">
    <source>
        <dbReference type="SAM" id="MobiDB-lite"/>
    </source>
</evidence>
<keyword evidence="3" id="KW-1185">Reference proteome</keyword>
<dbReference type="AlphaFoldDB" id="A0A1J8PW74"/>
<evidence type="ECO:0000313" key="3">
    <source>
        <dbReference type="Proteomes" id="UP000183567"/>
    </source>
</evidence>
<dbReference type="Proteomes" id="UP000183567">
    <property type="component" value="Unassembled WGS sequence"/>
</dbReference>
<accession>A0A1J8PW74</accession>
<feature type="region of interest" description="Disordered" evidence="1">
    <location>
        <begin position="143"/>
        <end position="174"/>
    </location>
</feature>
<evidence type="ECO:0000313" key="2">
    <source>
        <dbReference type="EMBL" id="OJA13526.1"/>
    </source>
</evidence>
<dbReference type="STRING" id="180088.A0A1J8PW74"/>
<feature type="region of interest" description="Disordered" evidence="1">
    <location>
        <begin position="1"/>
        <end position="66"/>
    </location>
</feature>
<organism evidence="2 3">
    <name type="scientific">Rhizopogon vesiculosus</name>
    <dbReference type="NCBI Taxonomy" id="180088"/>
    <lineage>
        <taxon>Eukaryota</taxon>
        <taxon>Fungi</taxon>
        <taxon>Dikarya</taxon>
        <taxon>Basidiomycota</taxon>
        <taxon>Agaricomycotina</taxon>
        <taxon>Agaricomycetes</taxon>
        <taxon>Agaricomycetidae</taxon>
        <taxon>Boletales</taxon>
        <taxon>Suillineae</taxon>
        <taxon>Rhizopogonaceae</taxon>
        <taxon>Rhizopogon</taxon>
    </lineage>
</organism>
<reference evidence="2 3" key="1">
    <citation type="submission" date="2016-03" db="EMBL/GenBank/DDBJ databases">
        <title>Comparative genomics of the ectomycorrhizal sister species Rhizopogon vinicolor and Rhizopogon vesiculosus (Basidiomycota: Boletales) reveals a divergence of the mating type B locus.</title>
        <authorList>
            <person name="Mujic A.B."/>
            <person name="Kuo A."/>
            <person name="Tritt A."/>
            <person name="Lipzen A."/>
            <person name="Chen C."/>
            <person name="Johnson J."/>
            <person name="Sharma A."/>
            <person name="Barry K."/>
            <person name="Grigoriev I.V."/>
            <person name="Spatafora J.W."/>
        </authorList>
    </citation>
    <scope>NUCLEOTIDE SEQUENCE [LARGE SCALE GENOMIC DNA]</scope>
    <source>
        <strain evidence="2 3">AM-OR11-056</strain>
    </source>
</reference>
<dbReference type="OrthoDB" id="2689474at2759"/>